<protein>
    <submittedName>
        <fullName evidence="1">Uncharacterized protein</fullName>
    </submittedName>
</protein>
<reference evidence="1 2" key="2">
    <citation type="journal article" date="2022" name="Mol. Ecol. Resour.">
        <title>The genomes of chicory, endive, great burdock and yacon provide insights into Asteraceae paleo-polyploidization history and plant inulin production.</title>
        <authorList>
            <person name="Fan W."/>
            <person name="Wang S."/>
            <person name="Wang H."/>
            <person name="Wang A."/>
            <person name="Jiang F."/>
            <person name="Liu H."/>
            <person name="Zhao H."/>
            <person name="Xu D."/>
            <person name="Zhang Y."/>
        </authorList>
    </citation>
    <scope>NUCLEOTIDE SEQUENCE [LARGE SCALE GENOMIC DNA]</scope>
    <source>
        <strain evidence="2">cv. Yunnan</strain>
        <tissue evidence="1">Leaves</tissue>
    </source>
</reference>
<organism evidence="1 2">
    <name type="scientific">Smallanthus sonchifolius</name>
    <dbReference type="NCBI Taxonomy" id="185202"/>
    <lineage>
        <taxon>Eukaryota</taxon>
        <taxon>Viridiplantae</taxon>
        <taxon>Streptophyta</taxon>
        <taxon>Embryophyta</taxon>
        <taxon>Tracheophyta</taxon>
        <taxon>Spermatophyta</taxon>
        <taxon>Magnoliopsida</taxon>
        <taxon>eudicotyledons</taxon>
        <taxon>Gunneridae</taxon>
        <taxon>Pentapetalae</taxon>
        <taxon>asterids</taxon>
        <taxon>campanulids</taxon>
        <taxon>Asterales</taxon>
        <taxon>Asteraceae</taxon>
        <taxon>Asteroideae</taxon>
        <taxon>Heliantheae alliance</taxon>
        <taxon>Millerieae</taxon>
        <taxon>Smallanthus</taxon>
    </lineage>
</organism>
<dbReference type="Proteomes" id="UP001056120">
    <property type="component" value="Linkage Group LG05"/>
</dbReference>
<accession>A0ACB9J9R9</accession>
<keyword evidence="2" id="KW-1185">Reference proteome</keyword>
<gene>
    <name evidence="1" type="ORF">L1987_15998</name>
</gene>
<evidence type="ECO:0000313" key="1">
    <source>
        <dbReference type="EMBL" id="KAI3816305.1"/>
    </source>
</evidence>
<evidence type="ECO:0000313" key="2">
    <source>
        <dbReference type="Proteomes" id="UP001056120"/>
    </source>
</evidence>
<dbReference type="EMBL" id="CM042022">
    <property type="protein sequence ID" value="KAI3816305.1"/>
    <property type="molecule type" value="Genomic_DNA"/>
</dbReference>
<name>A0ACB9J9R9_9ASTR</name>
<comment type="caution">
    <text evidence="1">The sequence shown here is derived from an EMBL/GenBank/DDBJ whole genome shotgun (WGS) entry which is preliminary data.</text>
</comment>
<proteinExistence type="predicted"/>
<reference evidence="2" key="1">
    <citation type="journal article" date="2022" name="Mol. Ecol. Resour.">
        <title>The genomes of chicory, endive, great burdock and yacon provide insights into Asteraceae palaeo-polyploidization history and plant inulin production.</title>
        <authorList>
            <person name="Fan W."/>
            <person name="Wang S."/>
            <person name="Wang H."/>
            <person name="Wang A."/>
            <person name="Jiang F."/>
            <person name="Liu H."/>
            <person name="Zhao H."/>
            <person name="Xu D."/>
            <person name="Zhang Y."/>
        </authorList>
    </citation>
    <scope>NUCLEOTIDE SEQUENCE [LARGE SCALE GENOMIC DNA]</scope>
    <source>
        <strain evidence="2">cv. Yunnan</strain>
    </source>
</reference>
<sequence length="198" mass="21798">MILGFPRACIVYDVSTPTRSHQKTPPGATVHPGTCRPLRPATELPPPPNLQHHQRSQSPRSLLRRFQAIPYRNSPSPKQSSSTLYVGNNVDGDDSAEQSSGVTHNSPTQVLKNFSKIRFLKIEHPSIELGIEDNVLLKWRADFGSTLDNCVILRASSLQLTSGENKDEVSSFSSSEQHSKVIGEKNEDEVSSRAPKSS</sequence>